<proteinExistence type="predicted"/>
<feature type="region of interest" description="Disordered" evidence="1">
    <location>
        <begin position="658"/>
        <end position="696"/>
    </location>
</feature>
<organism evidence="2 3">
    <name type="scientific">Candidatus Chloroploca asiatica</name>
    <dbReference type="NCBI Taxonomy" id="1506545"/>
    <lineage>
        <taxon>Bacteria</taxon>
        <taxon>Bacillati</taxon>
        <taxon>Chloroflexota</taxon>
        <taxon>Chloroflexia</taxon>
        <taxon>Chloroflexales</taxon>
        <taxon>Chloroflexineae</taxon>
        <taxon>Oscillochloridaceae</taxon>
        <taxon>Candidatus Chloroploca</taxon>
    </lineage>
</organism>
<evidence type="ECO:0000313" key="2">
    <source>
        <dbReference type="EMBL" id="PDV98946.1"/>
    </source>
</evidence>
<protein>
    <submittedName>
        <fullName evidence="2">Uncharacterized protein</fullName>
    </submittedName>
</protein>
<dbReference type="Proteomes" id="UP000220922">
    <property type="component" value="Unassembled WGS sequence"/>
</dbReference>
<evidence type="ECO:0000313" key="3">
    <source>
        <dbReference type="Proteomes" id="UP000220922"/>
    </source>
</evidence>
<gene>
    <name evidence="2" type="ORF">A9Q02_14265</name>
</gene>
<keyword evidence="3" id="KW-1185">Reference proteome</keyword>
<reference evidence="2 3" key="1">
    <citation type="submission" date="2016-05" db="EMBL/GenBank/DDBJ databases">
        <authorList>
            <person name="Lavstsen T."/>
            <person name="Jespersen J.S."/>
        </authorList>
    </citation>
    <scope>NUCLEOTIDE SEQUENCE [LARGE SCALE GENOMIC DNA]</scope>
    <source>
        <strain evidence="2 3">B7-9</strain>
    </source>
</reference>
<dbReference type="AlphaFoldDB" id="A0A2H3L6U0"/>
<name>A0A2H3L6U0_9CHLR</name>
<comment type="caution">
    <text evidence="2">The sequence shown here is derived from an EMBL/GenBank/DDBJ whole genome shotgun (WGS) entry which is preliminary data.</text>
</comment>
<feature type="compositionally biased region" description="Acidic residues" evidence="1">
    <location>
        <begin position="661"/>
        <end position="671"/>
    </location>
</feature>
<evidence type="ECO:0000256" key="1">
    <source>
        <dbReference type="SAM" id="MobiDB-lite"/>
    </source>
</evidence>
<dbReference type="EMBL" id="LYXE01000089">
    <property type="protein sequence ID" value="PDV98946.1"/>
    <property type="molecule type" value="Genomic_DNA"/>
</dbReference>
<accession>A0A2H3L6U0</accession>
<sequence length="696" mass="78129">MGTVEQHDLADEIYQLLIAQGTLFALHAPIRQTLTNLTEFLALRYQYDHTTLAAAIEVALEADPRFTREEVTGEVRFVTSRHGAYMPRDDVDTHSFRQRLHEPDHPLPVDDISVVVSTSRPAITSVEPVYISDYWQVQVGMTPVEDGGDEDEAATGQFVAPIHEPDASIDLVSSPVVPFDEGLPTANVVTLAETEPAITAQATGQQEAVETEVLRPDMPQTVVEPVEGETIAHAPVAPVTPVPSVQMPPAGRQTVERATIFTLPDGTMIDLRQPSEALLAEHGSAMAQLLADKIEQDPLRRIVSFGRYYFPEANVVNLGKNDLRKIREYMLERNEPLLDAELINDVFYHNARQADYEGLRFSINYRLHREKDFEFVGVEGANLWSTRGLPVIGGKRIKAAEMGQITSYLVEGFDDSRDSIDEETATEVTSVTHQLTFFEWEYGIIPLDAALAALLPGPVLPDQRSAVLRFDLPQRYSQVLVEVRYPTGNRGGWLQGFEEFFHEHLVPSALVTLTRTDEPGIFTLTYEEGNESDERILTFDEKKNKLGFNNVTFYCAIDEDLLPSQSRLGRLNRLKAFPMGERRKAEMILEHVAEVIGEQVGTRAEPKYAITLDDFFVAYNVLRPASKRLLRSLIEHSPGFVADETTPDLFTYVPMTGTDVEANEDEDEEQREPEVSRADVPPTRRRYGGRYDEDDE</sequence>